<dbReference type="GO" id="GO:0003676">
    <property type="term" value="F:nucleic acid binding"/>
    <property type="evidence" value="ECO:0007669"/>
    <property type="project" value="InterPro"/>
</dbReference>
<evidence type="ECO:0000313" key="3">
    <source>
        <dbReference type="Proteomes" id="UP001178507"/>
    </source>
</evidence>
<dbReference type="GO" id="GO:0008408">
    <property type="term" value="F:3'-5' exonuclease activity"/>
    <property type="evidence" value="ECO:0007669"/>
    <property type="project" value="InterPro"/>
</dbReference>
<evidence type="ECO:0000259" key="1">
    <source>
        <dbReference type="SMART" id="SM00474"/>
    </source>
</evidence>
<dbReference type="InterPro" id="IPR025714">
    <property type="entry name" value="Methyltranfer_dom"/>
</dbReference>
<dbReference type="SUPFAM" id="SSF53098">
    <property type="entry name" value="Ribonuclease H-like"/>
    <property type="match status" value="1"/>
</dbReference>
<dbReference type="GO" id="GO:0006139">
    <property type="term" value="P:nucleobase-containing compound metabolic process"/>
    <property type="evidence" value="ECO:0007669"/>
    <property type="project" value="InterPro"/>
</dbReference>
<comment type="caution">
    <text evidence="2">The sequence shown here is derived from an EMBL/GenBank/DDBJ whole genome shotgun (WGS) entry which is preliminary data.</text>
</comment>
<dbReference type="InterPro" id="IPR012337">
    <property type="entry name" value="RNaseH-like_sf"/>
</dbReference>
<dbReference type="InterPro" id="IPR029063">
    <property type="entry name" value="SAM-dependent_MTases_sf"/>
</dbReference>
<dbReference type="AlphaFoldDB" id="A0AA36JGC9"/>
<dbReference type="PANTHER" id="PTHR46814">
    <property type="entry name" value="EGALITARIAN, ISOFORM B"/>
    <property type="match status" value="1"/>
</dbReference>
<sequence>MKAAARALRLPTPWPRGRRCAASAAVHFITNESQVEVAGVDSMATRRWRAASQARKACAELLPGNWDDGTEEDEASAVTSLGRAVAFDCEGIRLGRFGRVCLMQIRDRSRLLICDALRPGVVAAFAPLLSSRRVAKVVHDCREDSAALFHQHQIRLRAVFDTQAAFSALERRKGRTVYQASGSELLQRFLGLEDTATAELKKRMFGDPQVWARRPLSKELLHYAIHSVEHLLELREKMLEHGYEKDIVQGSRRAMDYCLLNQDFPTAQSMAKIGTRLWALVATRTNEKLLLKLNAGRVGMVSTPSALSRFQDVEPGDLVLCCVSGVSIDGRHLYLDRYDYDWDFFDHQLRPTGTPEVGAYGRELRHSTSMFAPKIDPLVVRGLPGVEADADPWDASGEDLGHNEALSIRLIRVVSGLRQVDDLERGKVPREICEFQRRKRRKHVEALSDPIAEWSGVSAAGGLHFQAQLDQDEEGGWGAVKPPSYARWSCRDTPWRKRHRAEKLRPELKPRRITETPSTRCPSRALASPSPELSKAAWDSTALHSECLLARALKLIWCWSVPIQAMSLWRLALAGLALAVNVAWLGELPKAPVEKPPLGPEWLMLSRGAPDDALLRALEAGDEERALEVLDSGDVSRLLRLRSRRRDCTPLMLASGATGRVFRRVAARLAGLGEAKAAHVGAAARSRGGATAAEYAAARGANELAKRLESLAREEVRETARQRCRCCGALVMRRPRIASLADRYRLGHHTNPLVRRFFQNHTAWQILMRPEFHVFHKARGFHKELSESLCVLDEIERWKPEVLAEGQDWHVLDLCCGKSLTSLLLAARAPKLQISAVDWVKPDQLPHYAEVGISSVEYVQQDILAKDGLSALEAQIRRIGRPTLVTGVHLCGNLSAQAVELFKQPSVRACILVPCCLPHLRDAPQCLKHLYRQSVADETQYLQWSRYLEGCLSASGAVRRSSAVHMRSSKRTVLLAVKE</sequence>
<keyword evidence="3" id="KW-1185">Reference proteome</keyword>
<proteinExistence type="predicted"/>
<dbReference type="SUPFAM" id="SSF53335">
    <property type="entry name" value="S-adenosyl-L-methionine-dependent methyltransferases"/>
    <property type="match status" value="1"/>
</dbReference>
<protein>
    <recommendedName>
        <fullName evidence="1">3'-5' exonuclease domain-containing protein</fullName>
    </recommendedName>
</protein>
<organism evidence="2 3">
    <name type="scientific">Effrenium voratum</name>
    <dbReference type="NCBI Taxonomy" id="2562239"/>
    <lineage>
        <taxon>Eukaryota</taxon>
        <taxon>Sar</taxon>
        <taxon>Alveolata</taxon>
        <taxon>Dinophyceae</taxon>
        <taxon>Suessiales</taxon>
        <taxon>Symbiodiniaceae</taxon>
        <taxon>Effrenium</taxon>
    </lineage>
</organism>
<dbReference type="Pfam" id="PF13679">
    <property type="entry name" value="Methyltransf_32"/>
    <property type="match status" value="1"/>
</dbReference>
<evidence type="ECO:0000313" key="2">
    <source>
        <dbReference type="EMBL" id="CAJ1405179.1"/>
    </source>
</evidence>
<name>A0AA36JGC9_9DINO</name>
<dbReference type="EMBL" id="CAUJNA010003572">
    <property type="protein sequence ID" value="CAJ1405179.1"/>
    <property type="molecule type" value="Genomic_DNA"/>
</dbReference>
<dbReference type="PANTHER" id="PTHR46814:SF1">
    <property type="entry name" value="EGALITARIAN, ISOFORM B"/>
    <property type="match status" value="1"/>
</dbReference>
<dbReference type="Pfam" id="PF01612">
    <property type="entry name" value="DNA_pol_A_exo1"/>
    <property type="match status" value="1"/>
</dbReference>
<gene>
    <name evidence="2" type="ORF">EVOR1521_LOCUS27461</name>
</gene>
<dbReference type="SMART" id="SM00474">
    <property type="entry name" value="35EXOc"/>
    <property type="match status" value="1"/>
</dbReference>
<accession>A0AA36JGC9</accession>
<dbReference type="Proteomes" id="UP001178507">
    <property type="component" value="Unassembled WGS sequence"/>
</dbReference>
<feature type="domain" description="3'-5' exonuclease" evidence="1">
    <location>
        <begin position="66"/>
        <end position="243"/>
    </location>
</feature>
<dbReference type="InterPro" id="IPR002562">
    <property type="entry name" value="3'-5'_exonuclease_dom"/>
</dbReference>
<reference evidence="2" key="1">
    <citation type="submission" date="2023-08" db="EMBL/GenBank/DDBJ databases">
        <authorList>
            <person name="Chen Y."/>
            <person name="Shah S."/>
            <person name="Dougan E. K."/>
            <person name="Thang M."/>
            <person name="Chan C."/>
        </authorList>
    </citation>
    <scope>NUCLEOTIDE SEQUENCE</scope>
</reference>
<dbReference type="Gene3D" id="3.30.420.10">
    <property type="entry name" value="Ribonuclease H-like superfamily/Ribonuclease H"/>
    <property type="match status" value="1"/>
</dbReference>
<dbReference type="InterPro" id="IPR036397">
    <property type="entry name" value="RNaseH_sf"/>
</dbReference>